<organism evidence="2">
    <name type="scientific">hydrothermal vent metagenome</name>
    <dbReference type="NCBI Taxonomy" id="652676"/>
    <lineage>
        <taxon>unclassified sequences</taxon>
        <taxon>metagenomes</taxon>
        <taxon>ecological metagenomes</taxon>
    </lineage>
</organism>
<dbReference type="EMBL" id="UOEU01000900">
    <property type="protein sequence ID" value="VAW42198.1"/>
    <property type="molecule type" value="Genomic_DNA"/>
</dbReference>
<feature type="non-terminal residue" evidence="2">
    <location>
        <position position="1"/>
    </location>
</feature>
<evidence type="ECO:0000313" key="2">
    <source>
        <dbReference type="EMBL" id="VAW42198.1"/>
    </source>
</evidence>
<keyword evidence="1" id="KW-1133">Transmembrane helix</keyword>
<feature type="transmembrane region" description="Helical" evidence="1">
    <location>
        <begin position="22"/>
        <end position="41"/>
    </location>
</feature>
<name>A0A3B0VF02_9ZZZZ</name>
<accession>A0A3B0VF02</accession>
<keyword evidence="1" id="KW-0472">Membrane</keyword>
<sequence length="52" mass="5959">GFVLTALILRTEYVGTTLEEYGVYYTLFTSLSFGFAIAIWLDKFLDTKMLPE</sequence>
<evidence type="ECO:0000256" key="1">
    <source>
        <dbReference type="SAM" id="Phobius"/>
    </source>
</evidence>
<proteinExistence type="predicted"/>
<gene>
    <name evidence="2" type="ORF">MNBD_CHLOROFLEXI01-663</name>
</gene>
<protein>
    <submittedName>
        <fullName evidence="2">Uncharacterized protein</fullName>
    </submittedName>
</protein>
<reference evidence="2" key="1">
    <citation type="submission" date="2018-06" db="EMBL/GenBank/DDBJ databases">
        <authorList>
            <person name="Zhirakovskaya E."/>
        </authorList>
    </citation>
    <scope>NUCLEOTIDE SEQUENCE</scope>
</reference>
<keyword evidence="1" id="KW-0812">Transmembrane</keyword>
<dbReference type="AlphaFoldDB" id="A0A3B0VF02"/>